<evidence type="ECO:0000313" key="2">
    <source>
        <dbReference type="Proteomes" id="UP001148838"/>
    </source>
</evidence>
<accession>A0ABQ8TNZ3</accession>
<protein>
    <recommendedName>
        <fullName evidence="3">Per a allergen</fullName>
    </recommendedName>
</protein>
<keyword evidence="2" id="KW-1185">Reference proteome</keyword>
<evidence type="ECO:0008006" key="3">
    <source>
        <dbReference type="Google" id="ProtNLM"/>
    </source>
</evidence>
<gene>
    <name evidence="1" type="ORF">ANN_10391</name>
</gene>
<reference evidence="1 2" key="1">
    <citation type="journal article" date="2022" name="Allergy">
        <title>Genome assembly and annotation of Periplaneta americana reveal a comprehensive cockroach allergen profile.</title>
        <authorList>
            <person name="Wang L."/>
            <person name="Xiong Q."/>
            <person name="Saelim N."/>
            <person name="Wang L."/>
            <person name="Nong W."/>
            <person name="Wan A.T."/>
            <person name="Shi M."/>
            <person name="Liu X."/>
            <person name="Cao Q."/>
            <person name="Hui J.H.L."/>
            <person name="Sookrung N."/>
            <person name="Leung T.F."/>
            <person name="Tungtrongchitr A."/>
            <person name="Tsui S.K.W."/>
        </authorList>
    </citation>
    <scope>NUCLEOTIDE SEQUENCE [LARGE SCALE GENOMIC DNA]</scope>
    <source>
        <strain evidence="1">PWHHKU_190912</strain>
    </source>
</reference>
<proteinExistence type="predicted"/>
<dbReference type="EMBL" id="JAJSOF020000005">
    <property type="protein sequence ID" value="KAJ4448375.1"/>
    <property type="molecule type" value="Genomic_DNA"/>
</dbReference>
<organism evidence="1 2">
    <name type="scientific">Periplaneta americana</name>
    <name type="common">American cockroach</name>
    <name type="synonym">Blatta americana</name>
    <dbReference type="NCBI Taxonomy" id="6978"/>
    <lineage>
        <taxon>Eukaryota</taxon>
        <taxon>Metazoa</taxon>
        <taxon>Ecdysozoa</taxon>
        <taxon>Arthropoda</taxon>
        <taxon>Hexapoda</taxon>
        <taxon>Insecta</taxon>
        <taxon>Pterygota</taxon>
        <taxon>Neoptera</taxon>
        <taxon>Polyneoptera</taxon>
        <taxon>Dictyoptera</taxon>
        <taxon>Blattodea</taxon>
        <taxon>Blattoidea</taxon>
        <taxon>Blattidae</taxon>
        <taxon>Blattinae</taxon>
        <taxon>Periplaneta</taxon>
    </lineage>
</organism>
<dbReference type="Proteomes" id="UP001148838">
    <property type="component" value="Unassembled WGS sequence"/>
</dbReference>
<evidence type="ECO:0000313" key="1">
    <source>
        <dbReference type="EMBL" id="KAJ4448375.1"/>
    </source>
</evidence>
<name>A0ABQ8TNZ3_PERAM</name>
<comment type="caution">
    <text evidence="1">The sequence shown here is derived from an EMBL/GenBank/DDBJ whole genome shotgun (WGS) entry which is preliminary data.</text>
</comment>
<sequence>MPVRMEDWLELKELKKNQELPSILEAVSSIRNLRTRHAVVIRTPTIHGMNMNNVINANYKFIEINERE</sequence>